<dbReference type="RefSeq" id="WP_145247042.1">
    <property type="nucleotide sequence ID" value="NZ_CP036278.1"/>
</dbReference>
<feature type="region of interest" description="Disordered" evidence="1">
    <location>
        <begin position="28"/>
        <end position="60"/>
    </location>
</feature>
<protein>
    <submittedName>
        <fullName evidence="3">Uncharacterized protein</fullName>
    </submittedName>
</protein>
<feature type="signal peptide" evidence="2">
    <location>
        <begin position="1"/>
        <end position="21"/>
    </location>
</feature>
<evidence type="ECO:0000256" key="1">
    <source>
        <dbReference type="SAM" id="MobiDB-lite"/>
    </source>
</evidence>
<gene>
    <name evidence="3" type="ORF">Pan181_24850</name>
</gene>
<dbReference type="Proteomes" id="UP000315750">
    <property type="component" value="Chromosome"/>
</dbReference>
<dbReference type="KEGG" id="amuc:Pan181_24850"/>
<evidence type="ECO:0000256" key="2">
    <source>
        <dbReference type="SAM" id="SignalP"/>
    </source>
</evidence>
<reference evidence="3 4" key="1">
    <citation type="submission" date="2019-02" db="EMBL/GenBank/DDBJ databases">
        <title>Deep-cultivation of Planctomycetes and their phenomic and genomic characterization uncovers novel biology.</title>
        <authorList>
            <person name="Wiegand S."/>
            <person name="Jogler M."/>
            <person name="Boedeker C."/>
            <person name="Pinto D."/>
            <person name="Vollmers J."/>
            <person name="Rivas-Marin E."/>
            <person name="Kohn T."/>
            <person name="Peeters S.H."/>
            <person name="Heuer A."/>
            <person name="Rast P."/>
            <person name="Oberbeckmann S."/>
            <person name="Bunk B."/>
            <person name="Jeske O."/>
            <person name="Meyerdierks A."/>
            <person name="Storesund J.E."/>
            <person name="Kallscheuer N."/>
            <person name="Luecker S."/>
            <person name="Lage O.M."/>
            <person name="Pohl T."/>
            <person name="Merkel B.J."/>
            <person name="Hornburger P."/>
            <person name="Mueller R.-W."/>
            <person name="Bruemmer F."/>
            <person name="Labrenz M."/>
            <person name="Spormann A.M."/>
            <person name="Op den Camp H."/>
            <person name="Overmann J."/>
            <person name="Amann R."/>
            <person name="Jetten M.S.M."/>
            <person name="Mascher T."/>
            <person name="Medema M.H."/>
            <person name="Devos D.P."/>
            <person name="Kaster A.-K."/>
            <person name="Ovreas L."/>
            <person name="Rohde M."/>
            <person name="Galperin M.Y."/>
            <person name="Jogler C."/>
        </authorList>
    </citation>
    <scope>NUCLEOTIDE SEQUENCE [LARGE SCALE GENOMIC DNA]</scope>
    <source>
        <strain evidence="3 4">Pan181</strain>
    </source>
</reference>
<name>A0A518ANI2_9BACT</name>
<proteinExistence type="predicted"/>
<evidence type="ECO:0000313" key="4">
    <source>
        <dbReference type="Proteomes" id="UP000315750"/>
    </source>
</evidence>
<feature type="compositionally biased region" description="Low complexity" evidence="1">
    <location>
        <begin position="39"/>
        <end position="57"/>
    </location>
</feature>
<sequence length="323" mass="34862" precursor="true">MNGLCVSLALLLIGVCAGCQKATTIPEREPAPLDAPQPSATTALESEAGSAAEASLAPQESEAPDAWIASLATTEELLKHVEIGMPINDVLNSDLFGPNPTGILPFSDPRMVYAFFKGKDHSNRFIAEPLVILCCRTNELPETIRANSKLNITAVAQESIDKHGSQKLIYLLPESVKGQACTIHHGHTAREEPREQPPTPQSIFEHHAPNTRGLAGEWRFVFGSGATIGFPLISFLDLFAIRDSEVVRIKSYRDLEALDDLSVTSPQGGLAYVRLLTSGETYSCFDSPLAVEVNDPPAEPGAFKCTPGGRAHLFNKWKYGVAT</sequence>
<dbReference type="AlphaFoldDB" id="A0A518ANI2"/>
<keyword evidence="2" id="KW-0732">Signal</keyword>
<evidence type="ECO:0000313" key="3">
    <source>
        <dbReference type="EMBL" id="QDU56276.1"/>
    </source>
</evidence>
<feature type="chain" id="PRO_5021927753" evidence="2">
    <location>
        <begin position="22"/>
        <end position="323"/>
    </location>
</feature>
<accession>A0A518ANI2</accession>
<dbReference type="EMBL" id="CP036278">
    <property type="protein sequence ID" value="QDU56276.1"/>
    <property type="molecule type" value="Genomic_DNA"/>
</dbReference>
<organism evidence="3 4">
    <name type="scientific">Aeoliella mucimassa</name>
    <dbReference type="NCBI Taxonomy" id="2527972"/>
    <lineage>
        <taxon>Bacteria</taxon>
        <taxon>Pseudomonadati</taxon>
        <taxon>Planctomycetota</taxon>
        <taxon>Planctomycetia</taxon>
        <taxon>Pirellulales</taxon>
        <taxon>Lacipirellulaceae</taxon>
        <taxon>Aeoliella</taxon>
    </lineage>
</organism>
<keyword evidence="4" id="KW-1185">Reference proteome</keyword>